<evidence type="ECO:0000256" key="9">
    <source>
        <dbReference type="ARBA" id="ARBA00023136"/>
    </source>
</evidence>
<dbReference type="SUPFAM" id="SSF52172">
    <property type="entry name" value="CheY-like"/>
    <property type="match status" value="1"/>
</dbReference>
<dbReference type="Pfam" id="PF01627">
    <property type="entry name" value="Hpt"/>
    <property type="match status" value="1"/>
</dbReference>
<dbReference type="PROSITE" id="PS50112">
    <property type="entry name" value="PAS"/>
    <property type="match status" value="1"/>
</dbReference>
<keyword evidence="20" id="KW-0547">Nucleotide-binding</keyword>
<dbReference type="RefSeq" id="WP_332616089.1">
    <property type="nucleotide sequence ID" value="NZ_JAXGFP010000003.1"/>
</dbReference>
<dbReference type="SMART" id="SM00086">
    <property type="entry name" value="PAC"/>
    <property type="match status" value="1"/>
</dbReference>
<dbReference type="Pfam" id="PF00072">
    <property type="entry name" value="Response_reg"/>
    <property type="match status" value="1"/>
</dbReference>
<accession>A0ABU7YXU4</accession>
<dbReference type="InterPro" id="IPR011006">
    <property type="entry name" value="CheY-like_superfamily"/>
</dbReference>
<dbReference type="EC" id="2.7.13.3" evidence="3"/>
<dbReference type="CDD" id="cd16922">
    <property type="entry name" value="HATPase_EvgS-ArcB-TorS-like"/>
    <property type="match status" value="1"/>
</dbReference>
<dbReference type="EMBL" id="JAXGFP010000003">
    <property type="protein sequence ID" value="MEG3183783.1"/>
    <property type="molecule type" value="Genomic_DNA"/>
</dbReference>
<dbReference type="InterPro" id="IPR001789">
    <property type="entry name" value="Sig_transdc_resp-reg_receiver"/>
</dbReference>
<dbReference type="InterPro" id="IPR013767">
    <property type="entry name" value="PAS_fold"/>
</dbReference>
<dbReference type="InterPro" id="IPR035965">
    <property type="entry name" value="PAS-like_dom_sf"/>
</dbReference>
<evidence type="ECO:0000256" key="14">
    <source>
        <dbReference type="SAM" id="Phobius"/>
    </source>
</evidence>
<dbReference type="SMART" id="SM00387">
    <property type="entry name" value="HATPase_c"/>
    <property type="match status" value="1"/>
</dbReference>
<dbReference type="InterPro" id="IPR003594">
    <property type="entry name" value="HATPase_dom"/>
</dbReference>
<feature type="modified residue" description="4-aspartylphosphate" evidence="12">
    <location>
        <position position="778"/>
    </location>
</feature>
<dbReference type="PRINTS" id="PR00344">
    <property type="entry name" value="BCTRLSENSOR"/>
</dbReference>
<evidence type="ECO:0000259" key="18">
    <source>
        <dbReference type="PROSITE" id="PS50113"/>
    </source>
</evidence>
<dbReference type="SUPFAM" id="SSF47384">
    <property type="entry name" value="Homodimeric domain of signal transducing histidine kinase"/>
    <property type="match status" value="1"/>
</dbReference>
<keyword evidence="20" id="KW-0067">ATP-binding</keyword>
<dbReference type="CDD" id="cd00130">
    <property type="entry name" value="PAS"/>
    <property type="match status" value="1"/>
</dbReference>
<keyword evidence="8" id="KW-0902">Two-component regulatory system</keyword>
<dbReference type="InterPro" id="IPR003661">
    <property type="entry name" value="HisK_dim/P_dom"/>
</dbReference>
<evidence type="ECO:0000256" key="11">
    <source>
        <dbReference type="PROSITE-ProRule" id="PRU00110"/>
    </source>
</evidence>
<feature type="transmembrane region" description="Helical" evidence="14">
    <location>
        <begin position="203"/>
        <end position="225"/>
    </location>
</feature>
<organism evidence="20 21">
    <name type="scientific">Novilysobacter erysipheiresistens</name>
    <dbReference type="NCBI Taxonomy" id="1749332"/>
    <lineage>
        <taxon>Bacteria</taxon>
        <taxon>Pseudomonadati</taxon>
        <taxon>Pseudomonadota</taxon>
        <taxon>Gammaproteobacteria</taxon>
        <taxon>Lysobacterales</taxon>
        <taxon>Lysobacteraceae</taxon>
        <taxon>Novilysobacter</taxon>
    </lineage>
</organism>
<evidence type="ECO:0000256" key="7">
    <source>
        <dbReference type="ARBA" id="ARBA00022989"/>
    </source>
</evidence>
<dbReference type="SUPFAM" id="SSF55785">
    <property type="entry name" value="PYP-like sensor domain (PAS domain)"/>
    <property type="match status" value="1"/>
</dbReference>
<dbReference type="PROSITE" id="PS50113">
    <property type="entry name" value="PAC"/>
    <property type="match status" value="1"/>
</dbReference>
<dbReference type="CDD" id="cd00082">
    <property type="entry name" value="HisKA"/>
    <property type="match status" value="1"/>
</dbReference>
<dbReference type="SMART" id="SM00091">
    <property type="entry name" value="PAS"/>
    <property type="match status" value="1"/>
</dbReference>
<dbReference type="Pfam" id="PF00512">
    <property type="entry name" value="HisKA"/>
    <property type="match status" value="1"/>
</dbReference>
<dbReference type="InterPro" id="IPR000014">
    <property type="entry name" value="PAS"/>
</dbReference>
<dbReference type="Gene3D" id="3.30.565.10">
    <property type="entry name" value="Histidine kinase-like ATPase, C-terminal domain"/>
    <property type="match status" value="1"/>
</dbReference>
<sequence>MPSAPAKLPWHARIRERFVHLSIRHQLWALFGLFLLAGFSVLVIDETAQHRARESLLELKDDSLVRMRRLKAVSDGYGLGVVDTTFRVRNGLQSWADGVSTLDATRERIDRNWKALQAMPRAPAQQQLFDQMLRARADADAATAQLRRILIARDAAALATFADTALYPAIDPMTARIQALSDLAMVEADALVRADLARNRRVSVLRIGLSLLTLLAVVLIGRVVLRNAYRGIESLSFLVRRMRAHDYTAQPRFQPRGELGTVMEGLVEMRRDVLAFETELTEQLARNETTRAELARRDRFQRSLLDAAQVAIFAIDARGAWSVFNPFAERLLGRRAEDMLGKVVRYGGAAQPDDSPLLLDPQQIEATCARLSARLGREVPTDWRALVELAELQQPPAEATLCHRDGHPIPVLLALSPFDDEQGERAGVIAVAADLSAIKQLQSELRDSEARAQAANHAKSAFLAAMSHEIRTPMIGVTGMVEVLAHTRLDADQRHALNIIQHSSQSLLQIIGDILDFSKIEAGRLDLVPEPVRLPALVRSTVANYSGAASSKGLALECRIDERLAAAHLADPLRLRQILGNFLSNAIKFTDDGRVEVALEWRGEVEPAGATSPGRERVRLQVRDSGIGVSAEAQARLFEPFSQAEGDTTRRFGGTGLGLAICRRLAELMGGEVNMDSAVGKGTTLQLELVLPRARADDIAVEASDSVTPAQFAPRRLPGIEQAVRERSLVLLVDDHPTNRLVIARQLALAGYASESADDGSEGLQRWRSGRYALLLSDVHMPGLDGYQLAAAIREEEARGGLPRTPIVALTASALKGEAERCLGAGMDDYLAKPVSVAALQVCLQRWLPHTGAGSDGADKDSEPGIDAAPAPGLPQLHHPPALDGETLDALTGGDRNEAGLLLADFLDSTATDLAELDRAVGDGDSDATTRQAHKIKGAARLVGASELAEAAAALEAATRDDPAAPAAALAADVHTAATRLRLYVAERYP</sequence>
<dbReference type="InterPro" id="IPR003122">
    <property type="entry name" value="Tar_rcpt_lig-bd"/>
</dbReference>
<dbReference type="InterPro" id="IPR004358">
    <property type="entry name" value="Sig_transdc_His_kin-like_C"/>
</dbReference>
<dbReference type="InterPro" id="IPR008207">
    <property type="entry name" value="Sig_transdc_His_kin_Hpt_dom"/>
</dbReference>
<keyword evidence="7 14" id="KW-1133">Transmembrane helix</keyword>
<comment type="subcellular location">
    <subcellularLocation>
        <location evidence="2">Cell membrane</location>
    </subcellularLocation>
</comment>
<dbReference type="PROSITE" id="PS50894">
    <property type="entry name" value="HPT"/>
    <property type="match status" value="1"/>
</dbReference>
<dbReference type="InterPro" id="IPR036890">
    <property type="entry name" value="HATPase_C_sf"/>
</dbReference>
<dbReference type="InterPro" id="IPR005467">
    <property type="entry name" value="His_kinase_dom"/>
</dbReference>
<keyword evidence="4" id="KW-1003">Cell membrane</keyword>
<dbReference type="PROSITE" id="PS50110">
    <property type="entry name" value="RESPONSE_REGULATORY"/>
    <property type="match status" value="1"/>
</dbReference>
<proteinExistence type="predicted"/>
<name>A0ABU7YXU4_9GAMM</name>
<comment type="catalytic activity">
    <reaction evidence="1">
        <text>ATP + protein L-histidine = ADP + protein N-phospho-L-histidine.</text>
        <dbReference type="EC" id="2.7.13.3"/>
    </reaction>
</comment>
<evidence type="ECO:0000259" key="17">
    <source>
        <dbReference type="PROSITE" id="PS50112"/>
    </source>
</evidence>
<evidence type="ECO:0000259" key="15">
    <source>
        <dbReference type="PROSITE" id="PS50109"/>
    </source>
</evidence>
<dbReference type="InterPro" id="IPR036097">
    <property type="entry name" value="HisK_dim/P_sf"/>
</dbReference>
<dbReference type="SMART" id="SM00073">
    <property type="entry name" value="HPT"/>
    <property type="match status" value="1"/>
</dbReference>
<comment type="caution">
    <text evidence="20">The sequence shown here is derived from an EMBL/GenBank/DDBJ whole genome shotgun (WGS) entry which is preliminary data.</text>
</comment>
<evidence type="ECO:0000256" key="2">
    <source>
        <dbReference type="ARBA" id="ARBA00004236"/>
    </source>
</evidence>
<dbReference type="Gene3D" id="1.20.120.160">
    <property type="entry name" value="HPT domain"/>
    <property type="match status" value="1"/>
</dbReference>
<evidence type="ECO:0000256" key="3">
    <source>
        <dbReference type="ARBA" id="ARBA00012438"/>
    </source>
</evidence>
<dbReference type="GO" id="GO:0005524">
    <property type="term" value="F:ATP binding"/>
    <property type="evidence" value="ECO:0007669"/>
    <property type="project" value="UniProtKB-KW"/>
</dbReference>
<dbReference type="PANTHER" id="PTHR45339">
    <property type="entry name" value="HYBRID SIGNAL TRANSDUCTION HISTIDINE KINASE J"/>
    <property type="match status" value="1"/>
</dbReference>
<evidence type="ECO:0000259" key="16">
    <source>
        <dbReference type="PROSITE" id="PS50110"/>
    </source>
</evidence>
<feature type="domain" description="Histidine kinase" evidence="15">
    <location>
        <begin position="465"/>
        <end position="693"/>
    </location>
</feature>
<feature type="domain" description="Response regulatory" evidence="16">
    <location>
        <begin position="729"/>
        <end position="848"/>
    </location>
</feature>
<keyword evidence="10" id="KW-0807">Transducer</keyword>
<feature type="domain" description="HPt" evidence="19">
    <location>
        <begin position="895"/>
        <end position="988"/>
    </location>
</feature>
<dbReference type="Pfam" id="PF00989">
    <property type="entry name" value="PAS"/>
    <property type="match status" value="1"/>
</dbReference>
<dbReference type="Pfam" id="PF02518">
    <property type="entry name" value="HATPase_c"/>
    <property type="match status" value="1"/>
</dbReference>
<feature type="region of interest" description="Disordered" evidence="13">
    <location>
        <begin position="853"/>
        <end position="891"/>
    </location>
</feature>
<dbReference type="PANTHER" id="PTHR45339:SF5">
    <property type="entry name" value="HISTIDINE KINASE"/>
    <property type="match status" value="1"/>
</dbReference>
<dbReference type="CDD" id="cd17546">
    <property type="entry name" value="REC_hyHK_CKI1_RcsC-like"/>
    <property type="match status" value="1"/>
</dbReference>
<evidence type="ECO:0000256" key="8">
    <source>
        <dbReference type="ARBA" id="ARBA00023012"/>
    </source>
</evidence>
<feature type="domain" description="PAS" evidence="17">
    <location>
        <begin position="297"/>
        <end position="354"/>
    </location>
</feature>
<protein>
    <recommendedName>
        <fullName evidence="3">histidine kinase</fullName>
        <ecNumber evidence="3">2.7.13.3</ecNumber>
    </recommendedName>
</protein>
<evidence type="ECO:0000256" key="6">
    <source>
        <dbReference type="ARBA" id="ARBA00022692"/>
    </source>
</evidence>
<evidence type="ECO:0000256" key="12">
    <source>
        <dbReference type="PROSITE-ProRule" id="PRU00169"/>
    </source>
</evidence>
<keyword evidence="6 14" id="KW-0812">Transmembrane</keyword>
<dbReference type="Gene3D" id="3.40.50.2300">
    <property type="match status" value="1"/>
</dbReference>
<keyword evidence="5 12" id="KW-0597">Phosphoprotein</keyword>
<evidence type="ECO:0000313" key="21">
    <source>
        <dbReference type="Proteomes" id="UP001355056"/>
    </source>
</evidence>
<keyword evidence="9 14" id="KW-0472">Membrane</keyword>
<feature type="domain" description="PAC" evidence="18">
    <location>
        <begin position="395"/>
        <end position="447"/>
    </location>
</feature>
<gene>
    <name evidence="20" type="ORF">SNE34_07155</name>
</gene>
<dbReference type="SUPFAM" id="SSF55874">
    <property type="entry name" value="ATPase domain of HSP90 chaperone/DNA topoisomerase II/histidine kinase"/>
    <property type="match status" value="1"/>
</dbReference>
<dbReference type="SMART" id="SM00388">
    <property type="entry name" value="HisKA"/>
    <property type="match status" value="1"/>
</dbReference>
<evidence type="ECO:0000256" key="13">
    <source>
        <dbReference type="SAM" id="MobiDB-lite"/>
    </source>
</evidence>
<dbReference type="InterPro" id="IPR000700">
    <property type="entry name" value="PAS-assoc_C"/>
</dbReference>
<feature type="transmembrane region" description="Helical" evidence="14">
    <location>
        <begin position="27"/>
        <end position="44"/>
    </location>
</feature>
<dbReference type="PROSITE" id="PS50109">
    <property type="entry name" value="HIS_KIN"/>
    <property type="match status" value="1"/>
</dbReference>
<dbReference type="Gene3D" id="1.10.287.130">
    <property type="match status" value="1"/>
</dbReference>
<feature type="modified residue" description="Phosphohistidine" evidence="11">
    <location>
        <position position="934"/>
    </location>
</feature>
<dbReference type="Proteomes" id="UP001355056">
    <property type="component" value="Unassembled WGS sequence"/>
</dbReference>
<evidence type="ECO:0000259" key="19">
    <source>
        <dbReference type="PROSITE" id="PS50894"/>
    </source>
</evidence>
<evidence type="ECO:0000256" key="4">
    <source>
        <dbReference type="ARBA" id="ARBA00022475"/>
    </source>
</evidence>
<dbReference type="SUPFAM" id="SSF47226">
    <property type="entry name" value="Histidine-containing phosphotransfer domain, HPT domain"/>
    <property type="match status" value="1"/>
</dbReference>
<evidence type="ECO:0000313" key="20">
    <source>
        <dbReference type="EMBL" id="MEG3183783.1"/>
    </source>
</evidence>
<evidence type="ECO:0000256" key="1">
    <source>
        <dbReference type="ARBA" id="ARBA00000085"/>
    </source>
</evidence>
<evidence type="ECO:0000256" key="10">
    <source>
        <dbReference type="ARBA" id="ARBA00023224"/>
    </source>
</evidence>
<dbReference type="InterPro" id="IPR036641">
    <property type="entry name" value="HPT_dom_sf"/>
</dbReference>
<dbReference type="Pfam" id="PF02203">
    <property type="entry name" value="TarH"/>
    <property type="match status" value="1"/>
</dbReference>
<keyword evidence="21" id="KW-1185">Reference proteome</keyword>
<dbReference type="Gene3D" id="3.30.450.20">
    <property type="entry name" value="PAS domain"/>
    <property type="match status" value="1"/>
</dbReference>
<dbReference type="SMART" id="SM00448">
    <property type="entry name" value="REC"/>
    <property type="match status" value="1"/>
</dbReference>
<reference evidence="20 21" key="1">
    <citation type="journal article" date="2016" name="Int. J. Syst. Evol. Microbiol.">
        <title>Lysobacter erysipheiresistens sp. nov., an antagonist of powdery mildew, isolated from tobacco-cultivated soil.</title>
        <authorList>
            <person name="Xie B."/>
            <person name="Li T."/>
            <person name="Lin X."/>
            <person name="Wang C.J."/>
            <person name="Chen Y.J."/>
            <person name="Liu W.J."/>
            <person name="Zhao Z.W."/>
        </authorList>
    </citation>
    <scope>NUCLEOTIDE SEQUENCE [LARGE SCALE GENOMIC DNA]</scope>
    <source>
        <strain evidence="20 21">RS-LYSO-3</strain>
    </source>
</reference>
<dbReference type="InterPro" id="IPR001610">
    <property type="entry name" value="PAC"/>
</dbReference>
<evidence type="ECO:0000256" key="5">
    <source>
        <dbReference type="ARBA" id="ARBA00022553"/>
    </source>
</evidence>